<evidence type="ECO:0000256" key="1">
    <source>
        <dbReference type="SAM" id="MobiDB-lite"/>
    </source>
</evidence>
<reference evidence="2" key="1">
    <citation type="submission" date="2023-10" db="EMBL/GenBank/DDBJ databases">
        <authorList>
            <person name="Chen Y."/>
            <person name="Shah S."/>
            <person name="Dougan E. K."/>
            <person name="Thang M."/>
            <person name="Chan C."/>
        </authorList>
    </citation>
    <scope>NUCLEOTIDE SEQUENCE [LARGE SCALE GENOMIC DNA]</scope>
</reference>
<feature type="compositionally biased region" description="Basic residues" evidence="1">
    <location>
        <begin position="1"/>
        <end position="10"/>
    </location>
</feature>
<keyword evidence="3" id="KW-1185">Reference proteome</keyword>
<dbReference type="EMBL" id="CAUYUJ010010003">
    <property type="protein sequence ID" value="CAK0828359.1"/>
    <property type="molecule type" value="Genomic_DNA"/>
</dbReference>
<sequence>MQFHRLRRPPRLGNFCARGRAPAAPPPPLRPLATGRTTDAARQTSTTDQHGRPTRHTSTTSQHGRPAQQNSKADQHGIPARQTNTAAQRRWRLRWIPTRGAESSVPGIVDPDPPVQTFLALRAYMIYRSQWAGWHARCPARAAWFAREQRLLRRDLADVELRPQTLSDVRTWAPDLLPP</sequence>
<evidence type="ECO:0000313" key="2">
    <source>
        <dbReference type="EMBL" id="CAK0828359.1"/>
    </source>
</evidence>
<proteinExistence type="predicted"/>
<feature type="region of interest" description="Disordered" evidence="1">
    <location>
        <begin position="1"/>
        <end position="87"/>
    </location>
</feature>
<gene>
    <name evidence="2" type="ORF">PCOR1329_LOCUS27595</name>
</gene>
<evidence type="ECO:0000313" key="3">
    <source>
        <dbReference type="Proteomes" id="UP001189429"/>
    </source>
</evidence>
<dbReference type="Proteomes" id="UP001189429">
    <property type="component" value="Unassembled WGS sequence"/>
</dbReference>
<protein>
    <submittedName>
        <fullName evidence="2">Uncharacterized protein</fullName>
    </submittedName>
</protein>
<feature type="compositionally biased region" description="Polar residues" evidence="1">
    <location>
        <begin position="56"/>
        <end position="72"/>
    </location>
</feature>
<accession>A0ABN9SAS3</accession>
<name>A0ABN9SAS3_9DINO</name>
<organism evidence="2 3">
    <name type="scientific">Prorocentrum cordatum</name>
    <dbReference type="NCBI Taxonomy" id="2364126"/>
    <lineage>
        <taxon>Eukaryota</taxon>
        <taxon>Sar</taxon>
        <taxon>Alveolata</taxon>
        <taxon>Dinophyceae</taxon>
        <taxon>Prorocentrales</taxon>
        <taxon>Prorocentraceae</taxon>
        <taxon>Prorocentrum</taxon>
    </lineage>
</organism>
<comment type="caution">
    <text evidence="2">The sequence shown here is derived from an EMBL/GenBank/DDBJ whole genome shotgun (WGS) entry which is preliminary data.</text>
</comment>